<organism evidence="6 7">
    <name type="scientific">Saitozyma podzolica</name>
    <dbReference type="NCBI Taxonomy" id="1890683"/>
    <lineage>
        <taxon>Eukaryota</taxon>
        <taxon>Fungi</taxon>
        <taxon>Dikarya</taxon>
        <taxon>Basidiomycota</taxon>
        <taxon>Agaricomycotina</taxon>
        <taxon>Tremellomycetes</taxon>
        <taxon>Tremellales</taxon>
        <taxon>Trimorphomycetaceae</taxon>
        <taxon>Saitozyma</taxon>
    </lineage>
</organism>
<dbReference type="InterPro" id="IPR014718">
    <property type="entry name" value="GH-type_carb-bd"/>
</dbReference>
<dbReference type="Proteomes" id="UP000279259">
    <property type="component" value="Unassembled WGS sequence"/>
</dbReference>
<dbReference type="InterPro" id="IPR011013">
    <property type="entry name" value="Gal_mutarotase_sf_dom"/>
</dbReference>
<feature type="active site" evidence="5">
    <location>
        <position position="117"/>
    </location>
</feature>
<dbReference type="Pfam" id="PF01263">
    <property type="entry name" value="Aldose_epim"/>
    <property type="match status" value="1"/>
</dbReference>
<evidence type="ECO:0000256" key="3">
    <source>
        <dbReference type="ARBA" id="ARBA00012083"/>
    </source>
</evidence>
<evidence type="ECO:0000313" key="6">
    <source>
        <dbReference type="EMBL" id="RSH85771.1"/>
    </source>
</evidence>
<dbReference type="GO" id="GO:0047938">
    <property type="term" value="F:glucose-6-phosphate 1-epimerase activity"/>
    <property type="evidence" value="ECO:0007669"/>
    <property type="project" value="UniProtKB-EC"/>
</dbReference>
<dbReference type="PIRSF" id="PIRSF016020">
    <property type="entry name" value="PHexose_mutarotase"/>
    <property type="match status" value="1"/>
</dbReference>
<dbReference type="PANTHER" id="PTHR11122">
    <property type="entry name" value="APOSPORY-ASSOCIATED PROTEIN C-RELATED"/>
    <property type="match status" value="1"/>
</dbReference>
<gene>
    <name evidence="6" type="ORF">EHS25_003912</name>
</gene>
<keyword evidence="7" id="KW-1185">Reference proteome</keyword>
<keyword evidence="4" id="KW-0413">Isomerase</keyword>
<dbReference type="GO" id="GO:0005975">
    <property type="term" value="P:carbohydrate metabolic process"/>
    <property type="evidence" value="ECO:0007669"/>
    <property type="project" value="InterPro"/>
</dbReference>
<dbReference type="InterPro" id="IPR008183">
    <property type="entry name" value="Aldose_1/G6P_1-epimerase"/>
</dbReference>
<comment type="caution">
    <text evidence="6">The sequence shown here is derived from an EMBL/GenBank/DDBJ whole genome shotgun (WGS) entry which is preliminary data.</text>
</comment>
<dbReference type="STRING" id="1890683.A0A427Y3W2"/>
<protein>
    <recommendedName>
        <fullName evidence="3">glucose-6-phosphate 1-epimerase</fullName>
        <ecNumber evidence="3">5.1.3.15</ecNumber>
    </recommendedName>
</protein>
<evidence type="ECO:0000313" key="7">
    <source>
        <dbReference type="Proteomes" id="UP000279259"/>
    </source>
</evidence>
<dbReference type="InterPro" id="IPR025532">
    <property type="entry name" value="G6P_1-epimerase"/>
</dbReference>
<dbReference type="OrthoDB" id="1659429at2759"/>
<reference evidence="6 7" key="1">
    <citation type="submission" date="2018-11" db="EMBL/GenBank/DDBJ databases">
        <title>Genome sequence of Saitozyma podzolica DSM 27192.</title>
        <authorList>
            <person name="Aliyu H."/>
            <person name="Gorte O."/>
            <person name="Ochsenreither K."/>
        </authorList>
    </citation>
    <scope>NUCLEOTIDE SEQUENCE [LARGE SCALE GENOMIC DNA]</scope>
    <source>
        <strain evidence="6 7">DSM 27192</strain>
    </source>
</reference>
<evidence type="ECO:0000256" key="5">
    <source>
        <dbReference type="PIRSR" id="PIRSR016020-1"/>
    </source>
</evidence>
<dbReference type="Gene3D" id="2.70.98.10">
    <property type="match status" value="1"/>
</dbReference>
<feature type="active site" evidence="5">
    <location>
        <position position="221"/>
    </location>
</feature>
<proteinExistence type="inferred from homology"/>
<accession>A0A427Y3W2</accession>
<dbReference type="GO" id="GO:0030246">
    <property type="term" value="F:carbohydrate binding"/>
    <property type="evidence" value="ECO:0007669"/>
    <property type="project" value="InterPro"/>
</dbReference>
<evidence type="ECO:0000256" key="2">
    <source>
        <dbReference type="ARBA" id="ARBA00005866"/>
    </source>
</evidence>
<name>A0A427Y3W2_9TREE</name>
<dbReference type="EMBL" id="RSCD01000019">
    <property type="protein sequence ID" value="RSH85771.1"/>
    <property type="molecule type" value="Genomic_DNA"/>
</dbReference>
<comment type="similarity">
    <text evidence="2">Belongs to the glucose-6-phosphate 1-epimerase family.</text>
</comment>
<dbReference type="SUPFAM" id="SSF74650">
    <property type="entry name" value="Galactose mutarotase-like"/>
    <property type="match status" value="1"/>
</dbReference>
<dbReference type="AlphaFoldDB" id="A0A427Y3W2"/>
<dbReference type="EC" id="5.1.3.15" evidence="3"/>
<dbReference type="PANTHER" id="PTHR11122:SF13">
    <property type="entry name" value="GLUCOSE-6-PHOSPHATE 1-EPIMERASE"/>
    <property type="match status" value="1"/>
</dbReference>
<sequence length="247" mass="26740">MSDVQIRGGIPIAWPIAFGGPSEKEVSEDPLLAPNKAVGKTGHGFARTSLWSLLDSIDNAKSVNVTFRLDPKSFPPEFPAVDLEYSVTLDDHSLTTALKTFNSKDSATAIKFKMFYHNYLNVSHVQNARVSGLSEGAEYKDTVKGGELGKWGGGDISFAEKTGKIFTNVNAPEGFTIHDGKEVIKIETDSLPDCFMWNPQQNAGTSVWSDMEPGDGFVGVEPGYLHGYKALAPGDHFVGRQTISVIA</sequence>
<dbReference type="GO" id="GO:0005737">
    <property type="term" value="C:cytoplasm"/>
    <property type="evidence" value="ECO:0007669"/>
    <property type="project" value="TreeGrafter"/>
</dbReference>
<comment type="catalytic activity">
    <reaction evidence="1">
        <text>alpha-D-glucose 6-phosphate = beta-D-glucose 6-phosphate</text>
        <dbReference type="Rhea" id="RHEA:16249"/>
        <dbReference type="ChEBI" id="CHEBI:58225"/>
        <dbReference type="ChEBI" id="CHEBI:58247"/>
        <dbReference type="EC" id="5.1.3.15"/>
    </reaction>
</comment>
<evidence type="ECO:0000256" key="4">
    <source>
        <dbReference type="ARBA" id="ARBA00023235"/>
    </source>
</evidence>
<evidence type="ECO:0000256" key="1">
    <source>
        <dbReference type="ARBA" id="ARBA00001096"/>
    </source>
</evidence>